<evidence type="ECO:0000313" key="1">
    <source>
        <dbReference type="EMBL" id="KKK46908.1"/>
    </source>
</evidence>
<dbReference type="AlphaFoldDB" id="A0A0F8VRD8"/>
<gene>
    <name evidence="1" type="ORF">LCGC14_3160520</name>
</gene>
<name>A0A0F8VRD8_9ZZZZ</name>
<proteinExistence type="predicted"/>
<accession>A0A0F8VRD8</accession>
<comment type="caution">
    <text evidence="1">The sequence shown here is derived from an EMBL/GenBank/DDBJ whole genome shotgun (WGS) entry which is preliminary data.</text>
</comment>
<dbReference type="EMBL" id="LAZR01069845">
    <property type="protein sequence ID" value="KKK46908.1"/>
    <property type="molecule type" value="Genomic_DNA"/>
</dbReference>
<protein>
    <submittedName>
        <fullName evidence="1">Uncharacterized protein</fullName>
    </submittedName>
</protein>
<organism evidence="1">
    <name type="scientific">marine sediment metagenome</name>
    <dbReference type="NCBI Taxonomy" id="412755"/>
    <lineage>
        <taxon>unclassified sequences</taxon>
        <taxon>metagenomes</taxon>
        <taxon>ecological metagenomes</taxon>
    </lineage>
</organism>
<reference evidence="1" key="1">
    <citation type="journal article" date="2015" name="Nature">
        <title>Complex archaea that bridge the gap between prokaryotes and eukaryotes.</title>
        <authorList>
            <person name="Spang A."/>
            <person name="Saw J.H."/>
            <person name="Jorgensen S.L."/>
            <person name="Zaremba-Niedzwiedzka K."/>
            <person name="Martijn J."/>
            <person name="Lind A.E."/>
            <person name="van Eijk R."/>
            <person name="Schleper C."/>
            <person name="Guy L."/>
            <person name="Ettema T.J."/>
        </authorList>
    </citation>
    <scope>NUCLEOTIDE SEQUENCE</scope>
</reference>
<sequence>MTPLEKIDILDEMINEMINEKDNELEIEEAENIRLCHDQWYITNLWNKHHEEIKELNNWINDLQAGMYVNCVYCGYRYGSDSEVPASMADVLKEHIEKCPKHPLFKANQELKRLNSTINTLIGDALEQGIDLSVPNGKDHLTTPY</sequence>